<dbReference type="PANTHER" id="PTHR11863">
    <property type="entry name" value="STEROL DESATURASE"/>
    <property type="match status" value="1"/>
</dbReference>
<evidence type="ECO:0000256" key="5">
    <source>
        <dbReference type="ARBA" id="ARBA00023136"/>
    </source>
</evidence>
<feature type="domain" description="Fatty acid hydroxylase" evidence="7">
    <location>
        <begin position="133"/>
        <end position="268"/>
    </location>
</feature>
<dbReference type="AlphaFoldDB" id="A0AAW1I7E4"/>
<evidence type="ECO:0000313" key="9">
    <source>
        <dbReference type="Proteomes" id="UP001443914"/>
    </source>
</evidence>
<evidence type="ECO:0000256" key="6">
    <source>
        <dbReference type="SAM" id="Phobius"/>
    </source>
</evidence>
<protein>
    <recommendedName>
        <fullName evidence="7">Fatty acid hydroxylase domain-containing protein</fullName>
    </recommendedName>
</protein>
<dbReference type="EMBL" id="JBDFQZ010000010">
    <property type="protein sequence ID" value="KAK9685001.1"/>
    <property type="molecule type" value="Genomic_DNA"/>
</dbReference>
<evidence type="ECO:0000256" key="1">
    <source>
        <dbReference type="ARBA" id="ARBA00004370"/>
    </source>
</evidence>
<proteinExistence type="inferred from homology"/>
<evidence type="ECO:0000259" key="7">
    <source>
        <dbReference type="Pfam" id="PF04116"/>
    </source>
</evidence>
<reference evidence="8" key="1">
    <citation type="submission" date="2024-03" db="EMBL/GenBank/DDBJ databases">
        <title>WGS assembly of Saponaria officinalis var. Norfolk2.</title>
        <authorList>
            <person name="Jenkins J."/>
            <person name="Shu S."/>
            <person name="Grimwood J."/>
            <person name="Barry K."/>
            <person name="Goodstein D."/>
            <person name="Schmutz J."/>
            <person name="Leebens-Mack J."/>
            <person name="Osbourn A."/>
        </authorList>
    </citation>
    <scope>NUCLEOTIDE SEQUENCE [LARGE SCALE GENOMIC DNA]</scope>
    <source>
        <strain evidence="8">JIC</strain>
    </source>
</reference>
<dbReference type="InterPro" id="IPR050307">
    <property type="entry name" value="Sterol_Desaturase_Related"/>
</dbReference>
<evidence type="ECO:0000256" key="3">
    <source>
        <dbReference type="ARBA" id="ARBA00022692"/>
    </source>
</evidence>
<dbReference type="InterPro" id="IPR006694">
    <property type="entry name" value="Fatty_acid_hydroxylase"/>
</dbReference>
<accession>A0AAW1I7E4</accession>
<dbReference type="Pfam" id="PF04116">
    <property type="entry name" value="FA_hydroxylase"/>
    <property type="match status" value="1"/>
</dbReference>
<keyword evidence="4 6" id="KW-1133">Transmembrane helix</keyword>
<evidence type="ECO:0000313" key="8">
    <source>
        <dbReference type="EMBL" id="KAK9685001.1"/>
    </source>
</evidence>
<gene>
    <name evidence="8" type="ORF">RND81_10G248700</name>
</gene>
<organism evidence="8 9">
    <name type="scientific">Saponaria officinalis</name>
    <name type="common">Common soapwort</name>
    <name type="synonym">Lychnis saponaria</name>
    <dbReference type="NCBI Taxonomy" id="3572"/>
    <lineage>
        <taxon>Eukaryota</taxon>
        <taxon>Viridiplantae</taxon>
        <taxon>Streptophyta</taxon>
        <taxon>Embryophyta</taxon>
        <taxon>Tracheophyta</taxon>
        <taxon>Spermatophyta</taxon>
        <taxon>Magnoliopsida</taxon>
        <taxon>eudicotyledons</taxon>
        <taxon>Gunneridae</taxon>
        <taxon>Pentapetalae</taxon>
        <taxon>Caryophyllales</taxon>
        <taxon>Caryophyllaceae</taxon>
        <taxon>Caryophylleae</taxon>
        <taxon>Saponaria</taxon>
    </lineage>
</organism>
<sequence length="295" mass="34239">MELQHLIKILLTYIQSMLQFHRIGGGILKVKMLLASTIPNEILATLVPILVYWLYAGLHLLLEPIHKYRLHPKNEEDEKNLVPKSSVIKMVLLQQIMQAIIATLVYKGTQDKSIEAKNKEKEETTIITIIFQFIIAMIVLDTCQYFVHRYLHHNKFLYQNVHSVHHRLFVPYAYGAFYNHPFEGLLDIIGGALAHWVSGMTPRTSMLFFSFTTIKAMDDHSGLWLPGNVLHVFFNNNSAYHDVHHQLYGNKYNFSQPFFVMWDSIMGTHMPYSLHKRLGGGFEARPLLKEHQKLL</sequence>
<dbReference type="Proteomes" id="UP001443914">
    <property type="component" value="Unassembled WGS sequence"/>
</dbReference>
<dbReference type="GO" id="GO:0016020">
    <property type="term" value="C:membrane"/>
    <property type="evidence" value="ECO:0007669"/>
    <property type="project" value="UniProtKB-SubCell"/>
</dbReference>
<comment type="similarity">
    <text evidence="2">Belongs to the sterol desaturase family.</text>
</comment>
<feature type="transmembrane region" description="Helical" evidence="6">
    <location>
        <begin position="42"/>
        <end position="62"/>
    </location>
</feature>
<comment type="caution">
    <text evidence="8">The sequence shown here is derived from an EMBL/GenBank/DDBJ whole genome shotgun (WGS) entry which is preliminary data.</text>
</comment>
<evidence type="ECO:0000256" key="2">
    <source>
        <dbReference type="ARBA" id="ARBA00009324"/>
    </source>
</evidence>
<dbReference type="GO" id="GO:0016491">
    <property type="term" value="F:oxidoreductase activity"/>
    <property type="evidence" value="ECO:0007669"/>
    <property type="project" value="InterPro"/>
</dbReference>
<feature type="transmembrane region" description="Helical" evidence="6">
    <location>
        <begin position="126"/>
        <end position="147"/>
    </location>
</feature>
<evidence type="ECO:0000256" key="4">
    <source>
        <dbReference type="ARBA" id="ARBA00022989"/>
    </source>
</evidence>
<keyword evidence="9" id="KW-1185">Reference proteome</keyword>
<dbReference type="GO" id="GO:0008610">
    <property type="term" value="P:lipid biosynthetic process"/>
    <property type="evidence" value="ECO:0007669"/>
    <property type="project" value="InterPro"/>
</dbReference>
<comment type="subcellular location">
    <subcellularLocation>
        <location evidence="1">Membrane</location>
    </subcellularLocation>
</comment>
<keyword evidence="3 6" id="KW-0812">Transmembrane</keyword>
<name>A0AAW1I7E4_SAPOF</name>
<keyword evidence="5 6" id="KW-0472">Membrane</keyword>
<dbReference type="GO" id="GO:0005506">
    <property type="term" value="F:iron ion binding"/>
    <property type="evidence" value="ECO:0007669"/>
    <property type="project" value="InterPro"/>
</dbReference>